<proteinExistence type="predicted"/>
<feature type="compositionally biased region" description="Polar residues" evidence="1">
    <location>
        <begin position="85"/>
        <end position="100"/>
    </location>
</feature>
<dbReference type="VEuPathDB" id="FungiDB:AeMF1_000586"/>
<accession>A0A6G0XR54</accession>
<protein>
    <submittedName>
        <fullName evidence="2">Uncharacterized protein</fullName>
    </submittedName>
</protein>
<evidence type="ECO:0000313" key="2">
    <source>
        <dbReference type="EMBL" id="KAF0743034.1"/>
    </source>
</evidence>
<keyword evidence="3" id="KW-1185">Reference proteome</keyword>
<dbReference type="AlphaFoldDB" id="A0A6G0XR54"/>
<dbReference type="Proteomes" id="UP000481153">
    <property type="component" value="Unassembled WGS sequence"/>
</dbReference>
<sequence>MLNLTLDNRNPLTMNPSEHVATVLDRLIMDMHFRVTLVDEQCHKLRSCLKTCSRQKEEQAKLSAERLAVETQEEQDALKRARSVRNAQAKQSRSKSSVNEKPSTKLPSPPSAPSTSSVKHHRLELPRAMQSQIQEVLDAKVTWETLRDAPPAAFRAKMNQILSQRDTTTNVQIPYREQLFRLEYAYARVLLVLEKCINSHQPDSQPTLARVFPIWFRLHKIKKLLDELNNELSNLMQRIPPPPQLSEATAERSARFLQAICPAYKASDVDNRPLVAAIKAQDTKWTPAMDTWLARLQNAWNVNEYGSTALQIGLEESCGALIPIVHELLQRDKVTKEEVMDGLMVLRLLHSITCCDGLLMRSFVSS</sequence>
<organism evidence="2 3">
    <name type="scientific">Aphanomyces euteiches</name>
    <dbReference type="NCBI Taxonomy" id="100861"/>
    <lineage>
        <taxon>Eukaryota</taxon>
        <taxon>Sar</taxon>
        <taxon>Stramenopiles</taxon>
        <taxon>Oomycota</taxon>
        <taxon>Saprolegniomycetes</taxon>
        <taxon>Saprolegniales</taxon>
        <taxon>Verrucalvaceae</taxon>
        <taxon>Aphanomyces</taxon>
    </lineage>
</organism>
<name>A0A6G0XR54_9STRA</name>
<reference evidence="2 3" key="1">
    <citation type="submission" date="2019-07" db="EMBL/GenBank/DDBJ databases">
        <title>Genomics analysis of Aphanomyces spp. identifies a new class of oomycete effector associated with host adaptation.</title>
        <authorList>
            <person name="Gaulin E."/>
        </authorList>
    </citation>
    <scope>NUCLEOTIDE SEQUENCE [LARGE SCALE GENOMIC DNA]</scope>
    <source>
        <strain evidence="2 3">ATCC 201684</strain>
    </source>
</reference>
<evidence type="ECO:0000313" key="3">
    <source>
        <dbReference type="Proteomes" id="UP000481153"/>
    </source>
</evidence>
<comment type="caution">
    <text evidence="2">The sequence shown here is derived from an EMBL/GenBank/DDBJ whole genome shotgun (WGS) entry which is preliminary data.</text>
</comment>
<evidence type="ECO:0000256" key="1">
    <source>
        <dbReference type="SAM" id="MobiDB-lite"/>
    </source>
</evidence>
<dbReference type="EMBL" id="VJMJ01000022">
    <property type="protein sequence ID" value="KAF0743034.1"/>
    <property type="molecule type" value="Genomic_DNA"/>
</dbReference>
<gene>
    <name evidence="2" type="ORF">Ae201684_002094</name>
</gene>
<feature type="region of interest" description="Disordered" evidence="1">
    <location>
        <begin position="78"/>
        <end position="120"/>
    </location>
</feature>